<keyword evidence="6" id="KW-1185">Reference proteome</keyword>
<sequence length="150" mass="16067">MVAHANLTGVYNNPTPFGSAFVVDDPLTVGPEPTSKVIGNAQGLYISSNKGEDLILVFYLDFGFTTGKFNGSSISIFSRDIAADPVAELAVVGGRGKFRMARGFALLKIVYWDTGSGNAVVECDVTVIHYAEQTKVEDGRLETSGDYAFM</sequence>
<keyword evidence="4" id="KW-0052">Apoplast</keyword>
<gene>
    <name evidence="5" type="ORF">ILEXP_LOCUS30904</name>
</gene>
<organism evidence="5 6">
    <name type="scientific">Ilex paraguariensis</name>
    <name type="common">yerba mate</name>
    <dbReference type="NCBI Taxonomy" id="185542"/>
    <lineage>
        <taxon>Eukaryota</taxon>
        <taxon>Viridiplantae</taxon>
        <taxon>Streptophyta</taxon>
        <taxon>Embryophyta</taxon>
        <taxon>Tracheophyta</taxon>
        <taxon>Spermatophyta</taxon>
        <taxon>Magnoliopsida</taxon>
        <taxon>eudicotyledons</taxon>
        <taxon>Gunneridae</taxon>
        <taxon>Pentapetalae</taxon>
        <taxon>asterids</taxon>
        <taxon>campanulids</taxon>
        <taxon>Aquifoliales</taxon>
        <taxon>Aquifoliaceae</taxon>
        <taxon>Ilex</taxon>
    </lineage>
</organism>
<proteinExistence type="inferred from homology"/>
<comment type="similarity">
    <text evidence="1 4">Belongs to the plant dirigent protein family.</text>
</comment>
<comment type="subunit">
    <text evidence="2 4">Homodimer.</text>
</comment>
<evidence type="ECO:0000313" key="6">
    <source>
        <dbReference type="Proteomes" id="UP001642360"/>
    </source>
</evidence>
<protein>
    <recommendedName>
        <fullName evidence="4">Dirigent protein</fullName>
    </recommendedName>
</protein>
<evidence type="ECO:0000313" key="5">
    <source>
        <dbReference type="EMBL" id="CAK9162069.1"/>
    </source>
</evidence>
<reference evidence="5 6" key="1">
    <citation type="submission" date="2024-02" db="EMBL/GenBank/DDBJ databases">
        <authorList>
            <person name="Vignale AGUSTIN F."/>
            <person name="Sosa J E."/>
            <person name="Modenutti C."/>
        </authorList>
    </citation>
    <scope>NUCLEOTIDE SEQUENCE [LARGE SCALE GENOMIC DNA]</scope>
</reference>
<dbReference type="InterPro" id="IPR004265">
    <property type="entry name" value="Dirigent"/>
</dbReference>
<dbReference type="GO" id="GO:0009699">
    <property type="term" value="P:phenylpropanoid biosynthetic process"/>
    <property type="evidence" value="ECO:0007669"/>
    <property type="project" value="UniProtKB-ARBA"/>
</dbReference>
<dbReference type="GO" id="GO:0048046">
    <property type="term" value="C:apoplast"/>
    <property type="evidence" value="ECO:0007669"/>
    <property type="project" value="UniProtKB-SubCell"/>
</dbReference>
<evidence type="ECO:0000256" key="3">
    <source>
        <dbReference type="ARBA" id="ARBA00022525"/>
    </source>
</evidence>
<comment type="subcellular location">
    <subcellularLocation>
        <location evidence="4">Secreted</location>
        <location evidence="4">Extracellular space</location>
        <location evidence="4">Apoplast</location>
    </subcellularLocation>
</comment>
<keyword evidence="3 4" id="KW-0964">Secreted</keyword>
<evidence type="ECO:0000256" key="1">
    <source>
        <dbReference type="ARBA" id="ARBA00010746"/>
    </source>
</evidence>
<evidence type="ECO:0000256" key="4">
    <source>
        <dbReference type="RuleBase" id="RU363099"/>
    </source>
</evidence>
<comment type="function">
    <text evidence="4">Dirigent proteins impart stereoselectivity on the phenoxy radical-coupling reaction, yielding optically active lignans from two molecules of coniferyl alcohol in the biosynthesis of lignans, flavonolignans, and alkaloids and thus plays a central role in plant secondary metabolism.</text>
</comment>
<dbReference type="AlphaFoldDB" id="A0ABC8T3Q8"/>
<name>A0ABC8T3Q8_9AQUA</name>
<dbReference type="Gene3D" id="2.40.480.10">
    <property type="entry name" value="Allene oxide cyclase-like"/>
    <property type="match status" value="1"/>
</dbReference>
<dbReference type="EMBL" id="CAUOFW020003791">
    <property type="protein sequence ID" value="CAK9162069.1"/>
    <property type="molecule type" value="Genomic_DNA"/>
</dbReference>
<dbReference type="InterPro" id="IPR044859">
    <property type="entry name" value="Allene_oxi_cyc_Dirigent"/>
</dbReference>
<accession>A0ABC8T3Q8</accession>
<dbReference type="PANTHER" id="PTHR21495">
    <property type="entry name" value="NUCLEOPORIN-RELATED"/>
    <property type="match status" value="1"/>
</dbReference>
<evidence type="ECO:0000256" key="2">
    <source>
        <dbReference type="ARBA" id="ARBA00011738"/>
    </source>
</evidence>
<dbReference type="Pfam" id="PF03018">
    <property type="entry name" value="Dirigent"/>
    <property type="match status" value="1"/>
</dbReference>
<dbReference type="Proteomes" id="UP001642360">
    <property type="component" value="Unassembled WGS sequence"/>
</dbReference>
<comment type="caution">
    <text evidence="5">The sequence shown here is derived from an EMBL/GenBank/DDBJ whole genome shotgun (WGS) entry which is preliminary data.</text>
</comment>